<accession>A0A0C3ETQ4</accession>
<keyword evidence="2" id="KW-1185">Reference proteome</keyword>
<protein>
    <submittedName>
        <fullName evidence="1">Uncharacterized protein</fullName>
    </submittedName>
</protein>
<gene>
    <name evidence="1" type="ORF">PILCRDRAFT_91823</name>
</gene>
<evidence type="ECO:0000313" key="1">
    <source>
        <dbReference type="EMBL" id="KIM75920.1"/>
    </source>
</evidence>
<dbReference type="AlphaFoldDB" id="A0A0C3ETQ4"/>
<reference evidence="1 2" key="1">
    <citation type="submission" date="2014-04" db="EMBL/GenBank/DDBJ databases">
        <authorList>
            <consortium name="DOE Joint Genome Institute"/>
            <person name="Kuo A."/>
            <person name="Tarkka M."/>
            <person name="Buscot F."/>
            <person name="Kohler A."/>
            <person name="Nagy L.G."/>
            <person name="Floudas D."/>
            <person name="Copeland A."/>
            <person name="Barry K.W."/>
            <person name="Cichocki N."/>
            <person name="Veneault-Fourrey C."/>
            <person name="LaButti K."/>
            <person name="Lindquist E.A."/>
            <person name="Lipzen A."/>
            <person name="Lundell T."/>
            <person name="Morin E."/>
            <person name="Murat C."/>
            <person name="Sun H."/>
            <person name="Tunlid A."/>
            <person name="Henrissat B."/>
            <person name="Grigoriev I.V."/>
            <person name="Hibbett D.S."/>
            <person name="Martin F."/>
            <person name="Nordberg H.P."/>
            <person name="Cantor M.N."/>
            <person name="Hua S.X."/>
        </authorList>
    </citation>
    <scope>NUCLEOTIDE SEQUENCE [LARGE SCALE GENOMIC DNA]</scope>
    <source>
        <strain evidence="1 2">F 1598</strain>
    </source>
</reference>
<proteinExistence type="predicted"/>
<sequence length="153" mass="17149">MTKIRQTMISGLESPFIAISCTATISETLWILEISQESEGVGGNMETDETTGQDNCCQTMDCDWNSISFNFKEGKDPSYPNVFSRPLTLQGIDMKMLGELCDSCMMTLHEFQLSMPVDPGCRFANFIGLLWFEPGHLTFNEDKVLGGNHYHAM</sequence>
<reference evidence="2" key="2">
    <citation type="submission" date="2015-01" db="EMBL/GenBank/DDBJ databases">
        <title>Evolutionary Origins and Diversification of the Mycorrhizal Mutualists.</title>
        <authorList>
            <consortium name="DOE Joint Genome Institute"/>
            <consortium name="Mycorrhizal Genomics Consortium"/>
            <person name="Kohler A."/>
            <person name="Kuo A."/>
            <person name="Nagy L.G."/>
            <person name="Floudas D."/>
            <person name="Copeland A."/>
            <person name="Barry K.W."/>
            <person name="Cichocki N."/>
            <person name="Veneault-Fourrey C."/>
            <person name="LaButti K."/>
            <person name="Lindquist E.A."/>
            <person name="Lipzen A."/>
            <person name="Lundell T."/>
            <person name="Morin E."/>
            <person name="Murat C."/>
            <person name="Riley R."/>
            <person name="Ohm R."/>
            <person name="Sun H."/>
            <person name="Tunlid A."/>
            <person name="Henrissat B."/>
            <person name="Grigoriev I.V."/>
            <person name="Hibbett D.S."/>
            <person name="Martin F."/>
        </authorList>
    </citation>
    <scope>NUCLEOTIDE SEQUENCE [LARGE SCALE GENOMIC DNA]</scope>
    <source>
        <strain evidence="2">F 1598</strain>
    </source>
</reference>
<dbReference type="InParanoid" id="A0A0C3ETQ4"/>
<dbReference type="HOGENOM" id="CLU_1714000_0_0_1"/>
<dbReference type="Proteomes" id="UP000054166">
    <property type="component" value="Unassembled WGS sequence"/>
</dbReference>
<name>A0A0C3ETQ4_PILCF</name>
<organism evidence="1 2">
    <name type="scientific">Piloderma croceum (strain F 1598)</name>
    <dbReference type="NCBI Taxonomy" id="765440"/>
    <lineage>
        <taxon>Eukaryota</taxon>
        <taxon>Fungi</taxon>
        <taxon>Dikarya</taxon>
        <taxon>Basidiomycota</taxon>
        <taxon>Agaricomycotina</taxon>
        <taxon>Agaricomycetes</taxon>
        <taxon>Agaricomycetidae</taxon>
        <taxon>Atheliales</taxon>
        <taxon>Atheliaceae</taxon>
        <taxon>Piloderma</taxon>
    </lineage>
</organism>
<dbReference type="EMBL" id="KN833040">
    <property type="protein sequence ID" value="KIM75920.1"/>
    <property type="molecule type" value="Genomic_DNA"/>
</dbReference>
<evidence type="ECO:0000313" key="2">
    <source>
        <dbReference type="Proteomes" id="UP000054166"/>
    </source>
</evidence>